<evidence type="ECO:0000313" key="1">
    <source>
        <dbReference type="EMBL" id="DAF93052.1"/>
    </source>
</evidence>
<accession>A0A8S5UF37</accession>
<name>A0A8S5UF37_9CAUD</name>
<organism evidence="1">
    <name type="scientific">Myoviridae sp. ctGrV43</name>
    <dbReference type="NCBI Taxonomy" id="2825075"/>
    <lineage>
        <taxon>Viruses</taxon>
        <taxon>Duplodnaviria</taxon>
        <taxon>Heunggongvirae</taxon>
        <taxon>Uroviricota</taxon>
        <taxon>Caudoviricetes</taxon>
    </lineage>
</organism>
<proteinExistence type="predicted"/>
<reference evidence="1" key="1">
    <citation type="journal article" date="2021" name="Proc. Natl. Acad. Sci. U.S.A.">
        <title>A Catalog of Tens of Thousands of Viruses from Human Metagenomes Reveals Hidden Associations with Chronic Diseases.</title>
        <authorList>
            <person name="Tisza M.J."/>
            <person name="Buck C.B."/>
        </authorList>
    </citation>
    <scope>NUCLEOTIDE SEQUENCE</scope>
    <source>
        <strain evidence="1">CtGrV43</strain>
    </source>
</reference>
<sequence>MTLIYHLTPMYKQMDRALKHCLLLKISLPC</sequence>
<protein>
    <submittedName>
        <fullName evidence="1">Uncharacterized protein</fullName>
    </submittedName>
</protein>
<dbReference type="EMBL" id="BK016079">
    <property type="protein sequence ID" value="DAF93052.1"/>
    <property type="molecule type" value="Genomic_DNA"/>
</dbReference>